<accession>A0ABT0M223</accession>
<keyword evidence="4 8" id="KW-0479">Metal-binding</keyword>
<evidence type="ECO:0000256" key="2">
    <source>
        <dbReference type="ARBA" id="ARBA00011738"/>
    </source>
</evidence>
<dbReference type="HAMAP" id="MF_00972">
    <property type="entry name" value="tRNA_aden_deaminase"/>
    <property type="match status" value="1"/>
</dbReference>
<dbReference type="InterPro" id="IPR002125">
    <property type="entry name" value="CMP_dCMP_dom"/>
</dbReference>
<evidence type="ECO:0000256" key="7">
    <source>
        <dbReference type="ARBA" id="ARBA00048045"/>
    </source>
</evidence>
<evidence type="ECO:0000256" key="5">
    <source>
        <dbReference type="ARBA" id="ARBA00022801"/>
    </source>
</evidence>
<dbReference type="InterPro" id="IPR016192">
    <property type="entry name" value="APOBEC/CMP_deaminase_Zn-bd"/>
</dbReference>
<evidence type="ECO:0000256" key="4">
    <source>
        <dbReference type="ARBA" id="ARBA00022723"/>
    </source>
</evidence>
<dbReference type="InterPro" id="IPR028883">
    <property type="entry name" value="tRNA_aden_deaminase"/>
</dbReference>
<protein>
    <recommendedName>
        <fullName evidence="8">tRNA-specific adenosine deaminase</fullName>
        <ecNumber evidence="8">3.5.4.33</ecNumber>
    </recommendedName>
</protein>
<feature type="active site" description="Proton donor" evidence="8">
    <location>
        <position position="71"/>
    </location>
</feature>
<dbReference type="PANTHER" id="PTHR11079">
    <property type="entry name" value="CYTOSINE DEAMINASE FAMILY MEMBER"/>
    <property type="match status" value="1"/>
</dbReference>
<comment type="similarity">
    <text evidence="1">Belongs to the cytidine and deoxycytidylate deaminase family. ADAT2 subfamily.</text>
</comment>
<feature type="binding site" evidence="8">
    <location>
        <position position="102"/>
    </location>
    <ligand>
        <name>Zn(2+)</name>
        <dbReference type="ChEBI" id="CHEBI:29105"/>
        <note>catalytic</note>
    </ligand>
</feature>
<comment type="cofactor">
    <cofactor evidence="8">
        <name>Zn(2+)</name>
        <dbReference type="ChEBI" id="CHEBI:29105"/>
    </cofactor>
    <text evidence="8">Binds 1 zinc ion per subunit.</text>
</comment>
<sequence length="165" mass="17771">MNWLEFSQGRRHVKGMVGFRSFMPLALEEARKAAARGEVPVGAVIVDASGAVLAADGNRTRAGSDPTAHAEMLVIRAACAALGQERLAECDLYVTLEPCAMCAQAIAHARVRRLYFGAGDPKSGGVIHGARVFAHRQCHHVPEVYDGLQAEAASSLLRSFFEQLR</sequence>
<dbReference type="Gene3D" id="3.40.140.10">
    <property type="entry name" value="Cytidine Deaminase, domain 2"/>
    <property type="match status" value="1"/>
</dbReference>
<keyword evidence="5 8" id="KW-0378">Hydrolase</keyword>
<dbReference type="InterPro" id="IPR016193">
    <property type="entry name" value="Cytidine_deaminase-like"/>
</dbReference>
<evidence type="ECO:0000256" key="3">
    <source>
        <dbReference type="ARBA" id="ARBA00022694"/>
    </source>
</evidence>
<organism evidence="10 11">
    <name type="scientific">Roseinatronobacter domitianus</name>
    <dbReference type="NCBI Taxonomy" id="2940293"/>
    <lineage>
        <taxon>Bacteria</taxon>
        <taxon>Pseudomonadati</taxon>
        <taxon>Pseudomonadota</taxon>
        <taxon>Alphaproteobacteria</taxon>
        <taxon>Rhodobacterales</taxon>
        <taxon>Paracoccaceae</taxon>
        <taxon>Roseinatronobacter</taxon>
    </lineage>
</organism>
<comment type="caution">
    <text evidence="10">The sequence shown here is derived from an EMBL/GenBank/DDBJ whole genome shotgun (WGS) entry which is preliminary data.</text>
</comment>
<dbReference type="PROSITE" id="PS51747">
    <property type="entry name" value="CYT_DCMP_DEAMINASES_2"/>
    <property type="match status" value="1"/>
</dbReference>
<feature type="binding site" evidence="8">
    <location>
        <position position="99"/>
    </location>
    <ligand>
        <name>Zn(2+)</name>
        <dbReference type="ChEBI" id="CHEBI:29105"/>
        <note>catalytic</note>
    </ligand>
</feature>
<dbReference type="PANTHER" id="PTHR11079:SF202">
    <property type="entry name" value="TRNA-SPECIFIC ADENOSINE DEAMINASE"/>
    <property type="match status" value="1"/>
</dbReference>
<gene>
    <name evidence="8" type="primary">tadA</name>
    <name evidence="10" type="ORF">M3N55_09180</name>
</gene>
<feature type="binding site" evidence="8">
    <location>
        <position position="69"/>
    </location>
    <ligand>
        <name>Zn(2+)</name>
        <dbReference type="ChEBI" id="CHEBI:29105"/>
        <note>catalytic</note>
    </ligand>
</feature>
<dbReference type="CDD" id="cd01285">
    <property type="entry name" value="nucleoside_deaminase"/>
    <property type="match status" value="1"/>
</dbReference>
<evidence type="ECO:0000313" key="10">
    <source>
        <dbReference type="EMBL" id="MCL1628905.1"/>
    </source>
</evidence>
<evidence type="ECO:0000313" key="11">
    <source>
        <dbReference type="Proteomes" id="UP001202550"/>
    </source>
</evidence>
<feature type="domain" description="CMP/dCMP-type deaminase" evidence="9">
    <location>
        <begin position="17"/>
        <end position="127"/>
    </location>
</feature>
<dbReference type="PROSITE" id="PS00903">
    <property type="entry name" value="CYT_DCMP_DEAMINASES_1"/>
    <property type="match status" value="1"/>
</dbReference>
<evidence type="ECO:0000256" key="6">
    <source>
        <dbReference type="ARBA" id="ARBA00022833"/>
    </source>
</evidence>
<dbReference type="Proteomes" id="UP001202550">
    <property type="component" value="Unassembled WGS sequence"/>
</dbReference>
<reference evidence="10 11" key="1">
    <citation type="submission" date="2022-05" db="EMBL/GenBank/DDBJ databases">
        <title>Seasonal and diel survey of microbial diversity of the Tyrrhenian coast.</title>
        <authorList>
            <person name="Gattoni G."/>
            <person name="Corral P."/>
        </authorList>
    </citation>
    <scope>NUCLEOTIDE SEQUENCE [LARGE SCALE GENOMIC DNA]</scope>
    <source>
        <strain evidence="10 11">V10</strain>
    </source>
</reference>
<name>A0ABT0M223_9RHOB</name>
<dbReference type="SUPFAM" id="SSF53927">
    <property type="entry name" value="Cytidine deaminase-like"/>
    <property type="match status" value="1"/>
</dbReference>
<keyword evidence="6 8" id="KW-0862">Zinc</keyword>
<keyword evidence="3 8" id="KW-0819">tRNA processing</keyword>
<dbReference type="Pfam" id="PF00383">
    <property type="entry name" value="dCMP_cyt_deam_1"/>
    <property type="match status" value="1"/>
</dbReference>
<dbReference type="EC" id="3.5.4.33" evidence="8"/>
<keyword evidence="11" id="KW-1185">Reference proteome</keyword>
<evidence type="ECO:0000256" key="8">
    <source>
        <dbReference type="HAMAP-Rule" id="MF_00972"/>
    </source>
</evidence>
<comment type="function">
    <text evidence="8">Catalyzes the deamination of adenosine to inosine at the wobble position 34 of tRNA(Arg2).</text>
</comment>
<dbReference type="RefSeq" id="WP_249058231.1">
    <property type="nucleotide sequence ID" value="NZ_JALZWP010000007.1"/>
</dbReference>
<evidence type="ECO:0000259" key="9">
    <source>
        <dbReference type="PROSITE" id="PS51747"/>
    </source>
</evidence>
<comment type="catalytic activity">
    <reaction evidence="7 8">
        <text>adenosine(34) in tRNA + H2O + H(+) = inosine(34) in tRNA + NH4(+)</text>
        <dbReference type="Rhea" id="RHEA:43168"/>
        <dbReference type="Rhea" id="RHEA-COMP:10373"/>
        <dbReference type="Rhea" id="RHEA-COMP:10374"/>
        <dbReference type="ChEBI" id="CHEBI:15377"/>
        <dbReference type="ChEBI" id="CHEBI:15378"/>
        <dbReference type="ChEBI" id="CHEBI:28938"/>
        <dbReference type="ChEBI" id="CHEBI:74411"/>
        <dbReference type="ChEBI" id="CHEBI:82852"/>
        <dbReference type="EC" id="3.5.4.33"/>
    </reaction>
</comment>
<proteinExistence type="inferred from homology"/>
<dbReference type="EMBL" id="JALZWP010000007">
    <property type="protein sequence ID" value="MCL1628905.1"/>
    <property type="molecule type" value="Genomic_DNA"/>
</dbReference>
<comment type="subunit">
    <text evidence="2 8">Homodimer.</text>
</comment>
<evidence type="ECO:0000256" key="1">
    <source>
        <dbReference type="ARBA" id="ARBA00010669"/>
    </source>
</evidence>